<gene>
    <name evidence="3" type="ORF">OVA965_LOCUS10154</name>
    <name evidence="4" type="ORF">TMI583_LOCUS10150</name>
</gene>
<dbReference type="EMBL" id="CAJNOK010003716">
    <property type="protein sequence ID" value="CAF0911667.1"/>
    <property type="molecule type" value="Genomic_DNA"/>
</dbReference>
<feature type="compositionally biased region" description="Polar residues" evidence="2">
    <location>
        <begin position="61"/>
        <end position="75"/>
    </location>
</feature>
<evidence type="ECO:0000313" key="5">
    <source>
        <dbReference type="Proteomes" id="UP000677228"/>
    </source>
</evidence>
<feature type="compositionally biased region" description="Basic and acidic residues" evidence="2">
    <location>
        <begin position="91"/>
        <end position="104"/>
    </location>
</feature>
<dbReference type="GO" id="GO:0048193">
    <property type="term" value="P:Golgi vesicle transport"/>
    <property type="evidence" value="ECO:0007669"/>
    <property type="project" value="TreeGrafter"/>
</dbReference>
<sequence>MQSKTAHKRLEYTFEVRIRRKPLSKRPLDQQISAEHHRLLAGTITYQSRSRLSSASSDVSQFSIGHSSSASNYVSPQRRYMPPSDIESEHEEPTSDHESSEKMSKRQKLLTMYKNKFKQFKDAYDEVERENEHVRSILQQQQDQSTKRLSELREQIKLDKQAKEHLEVLHHKELKFREAKINELNDKLTTHQNDMVDLSHKADQEEIKNLKEKNGKLEDLLIRCKATIKNHETKQHELVKSRDDLNQRLKEKESLIDSMMKERHPGTPNEFREHFESDIAVLLRDKERLLEQLESTRYFVKQLESELEKIKQKQVMENDEEQQQIDNDLATAMRNKEDELAKKSDETDHLQMLLDAASRERDLFKQKCEEMEQQKNQDSNMKASADDHNQQINDLTTNVESLKSELDKRQKQIDSLNDTIHDFQVKHEELKAANERLIEEKERQVEEQSRLNEQREVTHQQTIDSVKLAYEKKVDELKTLNSENEEKLDNLNGVLERTKQEHDILNKQKDKEFQTIIEQLTEERSRSTSLEEKVENLEKDYLLRENNFKTTISNQQLDIGRLNEEKEKLDNLNDLQTIIEQLTEERSRSTS</sequence>
<keyword evidence="1" id="KW-0175">Coiled coil</keyword>
<feature type="coiled-coil region" evidence="1">
    <location>
        <begin position="110"/>
        <end position="320"/>
    </location>
</feature>
<protein>
    <submittedName>
        <fullName evidence="3">Uncharacterized protein</fullName>
    </submittedName>
</protein>
<reference evidence="3" key="1">
    <citation type="submission" date="2021-02" db="EMBL/GenBank/DDBJ databases">
        <authorList>
            <person name="Nowell W R."/>
        </authorList>
    </citation>
    <scope>NUCLEOTIDE SEQUENCE</scope>
</reference>
<feature type="non-terminal residue" evidence="3">
    <location>
        <position position="1"/>
    </location>
</feature>
<name>A0A8S2DK01_9BILA</name>
<evidence type="ECO:0000256" key="1">
    <source>
        <dbReference type="SAM" id="Coils"/>
    </source>
</evidence>
<feature type="coiled-coil region" evidence="1">
    <location>
        <begin position="354"/>
        <end position="585"/>
    </location>
</feature>
<evidence type="ECO:0000313" key="3">
    <source>
        <dbReference type="EMBL" id="CAF0911667.1"/>
    </source>
</evidence>
<dbReference type="GO" id="GO:0031267">
    <property type="term" value="F:small GTPase binding"/>
    <property type="evidence" value="ECO:0007669"/>
    <property type="project" value="TreeGrafter"/>
</dbReference>
<dbReference type="Proteomes" id="UP000677228">
    <property type="component" value="Unassembled WGS sequence"/>
</dbReference>
<feature type="compositionally biased region" description="Low complexity" evidence="2">
    <location>
        <begin position="50"/>
        <end position="60"/>
    </location>
</feature>
<dbReference type="GO" id="GO:0005794">
    <property type="term" value="C:Golgi apparatus"/>
    <property type="evidence" value="ECO:0007669"/>
    <property type="project" value="TreeGrafter"/>
</dbReference>
<dbReference type="EMBL" id="CAJOBA010003717">
    <property type="protein sequence ID" value="CAF3690648.1"/>
    <property type="molecule type" value="Genomic_DNA"/>
</dbReference>
<comment type="caution">
    <text evidence="3">The sequence shown here is derived from an EMBL/GenBank/DDBJ whole genome shotgun (WGS) entry which is preliminary data.</text>
</comment>
<dbReference type="Proteomes" id="UP000682733">
    <property type="component" value="Unassembled WGS sequence"/>
</dbReference>
<dbReference type="PANTHER" id="PTHR19327:SF0">
    <property type="entry name" value="GOLGIN SUBFAMILY A MEMBER 4"/>
    <property type="match status" value="1"/>
</dbReference>
<feature type="region of interest" description="Disordered" evidence="2">
    <location>
        <begin position="50"/>
        <end position="105"/>
    </location>
</feature>
<dbReference type="PANTHER" id="PTHR19327">
    <property type="entry name" value="GOLGIN"/>
    <property type="match status" value="1"/>
</dbReference>
<dbReference type="AlphaFoldDB" id="A0A8S2DK01"/>
<proteinExistence type="predicted"/>
<accession>A0A8S2DK01</accession>
<evidence type="ECO:0000256" key="2">
    <source>
        <dbReference type="SAM" id="MobiDB-lite"/>
    </source>
</evidence>
<evidence type="ECO:0000313" key="4">
    <source>
        <dbReference type="EMBL" id="CAF3690648.1"/>
    </source>
</evidence>
<organism evidence="3 5">
    <name type="scientific">Didymodactylos carnosus</name>
    <dbReference type="NCBI Taxonomy" id="1234261"/>
    <lineage>
        <taxon>Eukaryota</taxon>
        <taxon>Metazoa</taxon>
        <taxon>Spiralia</taxon>
        <taxon>Gnathifera</taxon>
        <taxon>Rotifera</taxon>
        <taxon>Eurotatoria</taxon>
        <taxon>Bdelloidea</taxon>
        <taxon>Philodinida</taxon>
        <taxon>Philodinidae</taxon>
        <taxon>Didymodactylos</taxon>
    </lineage>
</organism>